<feature type="transmembrane region" description="Helical" evidence="1">
    <location>
        <begin position="230"/>
        <end position="250"/>
    </location>
</feature>
<dbReference type="OrthoDB" id="642680at2"/>
<feature type="transmembrane region" description="Helical" evidence="1">
    <location>
        <begin position="296"/>
        <end position="315"/>
    </location>
</feature>
<dbReference type="RefSeq" id="WP_119607443.1">
    <property type="nucleotide sequence ID" value="NZ_QXFH01000070.1"/>
</dbReference>
<feature type="transmembrane region" description="Helical" evidence="1">
    <location>
        <begin position="205"/>
        <end position="224"/>
    </location>
</feature>
<evidence type="ECO:0000259" key="2">
    <source>
        <dbReference type="Pfam" id="PF09925"/>
    </source>
</evidence>
<feature type="transmembrane region" description="Helical" evidence="1">
    <location>
        <begin position="39"/>
        <end position="60"/>
    </location>
</feature>
<feature type="transmembrane region" description="Helical" evidence="1">
    <location>
        <begin position="72"/>
        <end position="91"/>
    </location>
</feature>
<feature type="transmembrane region" description="Helical" evidence="1">
    <location>
        <begin position="128"/>
        <end position="146"/>
    </location>
</feature>
<accession>A0A3A1N992</accession>
<dbReference type="InterPro" id="IPR018677">
    <property type="entry name" value="DUF2157"/>
</dbReference>
<keyword evidence="1" id="KW-0472">Membrane</keyword>
<evidence type="ECO:0000313" key="3">
    <source>
        <dbReference type="EMBL" id="RIV35217.1"/>
    </source>
</evidence>
<evidence type="ECO:0000313" key="4">
    <source>
        <dbReference type="Proteomes" id="UP000266067"/>
    </source>
</evidence>
<proteinExistence type="predicted"/>
<feature type="transmembrane region" description="Helical" evidence="1">
    <location>
        <begin position="398"/>
        <end position="420"/>
    </location>
</feature>
<comment type="caution">
    <text evidence="3">The sequence shown here is derived from an EMBL/GenBank/DDBJ whole genome shotgun (WGS) entry which is preliminary data.</text>
</comment>
<feature type="transmembrane region" description="Helical" evidence="1">
    <location>
        <begin position="177"/>
        <end position="193"/>
    </location>
</feature>
<feature type="transmembrane region" description="Helical" evidence="1">
    <location>
        <begin position="375"/>
        <end position="392"/>
    </location>
</feature>
<sequence length="427" mass="48263">MSILKDLPELIKAGVISKDTAANIETYFKNKNGPTTNKLFVVFGILGAILVGMGIILIIAHNWDELSRSLKTFFAFLPLLIGQFFCGFALLKKPDSAAWRESTSAFLFFAVGASISLVSQIYHIPGNLSTYLLTWMLLCLPIIYAMKSSMVSLIYLAGITYYACETSYWTYPTSTSYPYWVLLLLALPFYFGLLKKKPKSNFTYLHNWVIPVSLIITLGTLGGHFDELMFIAYISLFGLIYLIGESNFFSNQFSFSNGYRVLGSLGTIILLLILSFDDFWDHLRSKTDLFDEVYTTPEFITCVIISLIALVLLYLQIKNKSIKNLKPIALVFLIFVPIFIIGNYVPFSSLLINILIFLIAIHTIRVGAKQNHLGILNYGLLIITILVICRFFDTNLSFVLRGMMFVIVGAGFFLANYWMLKKRKAND</sequence>
<dbReference type="Pfam" id="PF09925">
    <property type="entry name" value="DUF2157"/>
    <property type="match status" value="1"/>
</dbReference>
<reference evidence="3 4" key="1">
    <citation type="submission" date="2018-08" db="EMBL/GenBank/DDBJ databases">
        <title>Proposal of Muricauda 72 sp.nov. and Muricauda NH166 sp.nov., isolated from seawater.</title>
        <authorList>
            <person name="Cheng H."/>
            <person name="Wu Y.-H."/>
            <person name="Guo L.-L."/>
            <person name="Xu X.-W."/>
        </authorList>
    </citation>
    <scope>NUCLEOTIDE SEQUENCE [LARGE SCALE GENOMIC DNA]</scope>
    <source>
        <strain evidence="3 4">KCTC 22173</strain>
    </source>
</reference>
<dbReference type="EMBL" id="QXFH01000070">
    <property type="protein sequence ID" value="RIV35217.1"/>
    <property type="molecule type" value="Genomic_DNA"/>
</dbReference>
<keyword evidence="1" id="KW-0812">Transmembrane</keyword>
<feature type="transmembrane region" description="Helical" evidence="1">
    <location>
        <begin position="350"/>
        <end position="368"/>
    </location>
</feature>
<dbReference type="AlphaFoldDB" id="A0A3A1N992"/>
<keyword evidence="4" id="KW-1185">Reference proteome</keyword>
<protein>
    <submittedName>
        <fullName evidence="3">DUF2157 domain-containing protein</fullName>
    </submittedName>
</protein>
<keyword evidence="1" id="KW-1133">Transmembrane helix</keyword>
<feature type="transmembrane region" description="Helical" evidence="1">
    <location>
        <begin position="257"/>
        <end position="276"/>
    </location>
</feature>
<evidence type="ECO:0000256" key="1">
    <source>
        <dbReference type="SAM" id="Phobius"/>
    </source>
</evidence>
<feature type="transmembrane region" description="Helical" evidence="1">
    <location>
        <begin position="103"/>
        <end position="122"/>
    </location>
</feature>
<dbReference type="Proteomes" id="UP000266067">
    <property type="component" value="Unassembled WGS sequence"/>
</dbReference>
<feature type="domain" description="DUF2157" evidence="2">
    <location>
        <begin position="10"/>
        <end position="150"/>
    </location>
</feature>
<gene>
    <name evidence="3" type="ORF">D2V08_07630</name>
</gene>
<organism evidence="3 4">
    <name type="scientific">Flagellimonas lutimaris</name>
    <dbReference type="NCBI Taxonomy" id="475082"/>
    <lineage>
        <taxon>Bacteria</taxon>
        <taxon>Pseudomonadati</taxon>
        <taxon>Bacteroidota</taxon>
        <taxon>Flavobacteriia</taxon>
        <taxon>Flavobacteriales</taxon>
        <taxon>Flavobacteriaceae</taxon>
        <taxon>Flagellimonas</taxon>
    </lineage>
</organism>
<feature type="transmembrane region" description="Helical" evidence="1">
    <location>
        <begin position="327"/>
        <end position="344"/>
    </location>
</feature>
<name>A0A3A1N992_9FLAO</name>